<proteinExistence type="predicted"/>
<sequence>MNRKMMICCVVLLLASLMAGCGGKNEKAAAGPQAEAITDALLGAKLSYFDSKFGAGVKKEDNPIVSYMDGKLKVTENQGYAYNIFNPYVDRGETTSPEEALAFIKQFLPTDAVQIKDEEDKTTKIRTLTFTSKALKAQTGLAGQLTIIIFKDPANDAKVRQAQISIDITANM</sequence>
<evidence type="ECO:0000313" key="2">
    <source>
        <dbReference type="EMBL" id="OPH59048.1"/>
    </source>
</evidence>
<dbReference type="PROSITE" id="PS51257">
    <property type="entry name" value="PROKAR_LIPOPROTEIN"/>
    <property type="match status" value="1"/>
</dbReference>
<evidence type="ECO:0000313" key="3">
    <source>
        <dbReference type="Proteomes" id="UP000190626"/>
    </source>
</evidence>
<protein>
    <recommendedName>
        <fullName evidence="4">Lipoprotein</fullName>
    </recommendedName>
</protein>
<dbReference type="RefSeq" id="WP_079411529.1">
    <property type="nucleotide sequence ID" value="NZ_MBTG01000008.1"/>
</dbReference>
<reference evidence="3" key="1">
    <citation type="submission" date="2016-07" db="EMBL/GenBank/DDBJ databases">
        <authorList>
            <person name="Florea S."/>
            <person name="Webb J.S."/>
            <person name="Jaromczyk J."/>
            <person name="Schardl C.L."/>
        </authorList>
    </citation>
    <scope>NUCLEOTIDE SEQUENCE [LARGE SCALE GENOMIC DNA]</scope>
    <source>
        <strain evidence="3">CY1</strain>
    </source>
</reference>
<accession>A0A1V4HNI6</accession>
<name>A0A1V4HNI6_9BACL</name>
<gene>
    <name evidence="2" type="ORF">BC351_22235</name>
</gene>
<comment type="caution">
    <text evidence="2">The sequence shown here is derived from an EMBL/GenBank/DDBJ whole genome shotgun (WGS) entry which is preliminary data.</text>
</comment>
<evidence type="ECO:0000256" key="1">
    <source>
        <dbReference type="SAM" id="SignalP"/>
    </source>
</evidence>
<feature type="signal peptide" evidence="1">
    <location>
        <begin position="1"/>
        <end position="21"/>
    </location>
</feature>
<dbReference type="OrthoDB" id="9830241at2"/>
<dbReference type="EMBL" id="MBTG01000008">
    <property type="protein sequence ID" value="OPH59048.1"/>
    <property type="molecule type" value="Genomic_DNA"/>
</dbReference>
<dbReference type="AlphaFoldDB" id="A0A1V4HNI6"/>
<keyword evidence="1" id="KW-0732">Signal</keyword>
<dbReference type="Proteomes" id="UP000190626">
    <property type="component" value="Unassembled WGS sequence"/>
</dbReference>
<keyword evidence="3" id="KW-1185">Reference proteome</keyword>
<feature type="chain" id="PRO_5039499903" description="Lipoprotein" evidence="1">
    <location>
        <begin position="22"/>
        <end position="172"/>
    </location>
</feature>
<dbReference type="STRING" id="1469647.BC351_22235"/>
<organism evidence="2 3">
    <name type="scientific">Paenibacillus ferrarius</name>
    <dbReference type="NCBI Taxonomy" id="1469647"/>
    <lineage>
        <taxon>Bacteria</taxon>
        <taxon>Bacillati</taxon>
        <taxon>Bacillota</taxon>
        <taxon>Bacilli</taxon>
        <taxon>Bacillales</taxon>
        <taxon>Paenibacillaceae</taxon>
        <taxon>Paenibacillus</taxon>
    </lineage>
</organism>
<evidence type="ECO:0008006" key="4">
    <source>
        <dbReference type="Google" id="ProtNLM"/>
    </source>
</evidence>